<evidence type="ECO:0000256" key="4">
    <source>
        <dbReference type="ARBA" id="ARBA00022679"/>
    </source>
</evidence>
<dbReference type="EC" id="2.6.1.102" evidence="8"/>
<dbReference type="RefSeq" id="WP_092434347.1">
    <property type="nucleotide sequence ID" value="NZ_FMYP01000002.1"/>
</dbReference>
<evidence type="ECO:0000256" key="5">
    <source>
        <dbReference type="ARBA" id="ARBA00022898"/>
    </source>
</evidence>
<evidence type="ECO:0000256" key="12">
    <source>
        <dbReference type="RuleBase" id="RU004508"/>
    </source>
</evidence>
<dbReference type="InterPro" id="IPR015422">
    <property type="entry name" value="PyrdxlP-dep_Trfase_small"/>
</dbReference>
<dbReference type="CDD" id="cd00616">
    <property type="entry name" value="AHBA_syn"/>
    <property type="match status" value="1"/>
</dbReference>
<comment type="similarity">
    <text evidence="6 12">Belongs to the DegT/DnrJ/EryC1 family.</text>
</comment>
<dbReference type="PIRSF" id="PIRSF000390">
    <property type="entry name" value="PLP_StrS"/>
    <property type="match status" value="1"/>
</dbReference>
<evidence type="ECO:0000256" key="6">
    <source>
        <dbReference type="ARBA" id="ARBA00037999"/>
    </source>
</evidence>
<evidence type="ECO:0000256" key="2">
    <source>
        <dbReference type="ARBA" id="ARBA00005125"/>
    </source>
</evidence>
<dbReference type="AlphaFoldDB" id="A0A1G6GLM1"/>
<comment type="catalytic activity">
    <reaction evidence="7">
        <text>GDP-alpha-D-perosamine + 2-oxoglutarate = GDP-4-dehydro-alpha-D-rhamnose + L-glutamate</text>
        <dbReference type="Rhea" id="RHEA:36779"/>
        <dbReference type="ChEBI" id="CHEBI:16810"/>
        <dbReference type="ChEBI" id="CHEBI:29985"/>
        <dbReference type="ChEBI" id="CHEBI:57964"/>
        <dbReference type="ChEBI" id="CHEBI:73996"/>
        <dbReference type="EC" id="2.6.1.102"/>
    </reaction>
</comment>
<keyword evidence="14" id="KW-1185">Reference proteome</keyword>
<dbReference type="FunFam" id="3.40.640.10:FF:000090">
    <property type="entry name" value="Pyridoxal phosphate-dependent aminotransferase"/>
    <property type="match status" value="1"/>
</dbReference>
<comment type="pathway">
    <text evidence="2">Bacterial outer membrane biogenesis; LPS O-antigen biosynthesis.</text>
</comment>
<evidence type="ECO:0000256" key="11">
    <source>
        <dbReference type="PIRSR" id="PIRSR000390-2"/>
    </source>
</evidence>
<evidence type="ECO:0000313" key="14">
    <source>
        <dbReference type="Proteomes" id="UP000199452"/>
    </source>
</evidence>
<evidence type="ECO:0000256" key="9">
    <source>
        <dbReference type="ARBA" id="ARBA00074221"/>
    </source>
</evidence>
<feature type="modified residue" description="N6-(pyridoxal phosphate)lysine" evidence="11">
    <location>
        <position position="183"/>
    </location>
</feature>
<dbReference type="GO" id="GO:0000271">
    <property type="term" value="P:polysaccharide biosynthetic process"/>
    <property type="evidence" value="ECO:0007669"/>
    <property type="project" value="TreeGrafter"/>
</dbReference>
<dbReference type="PANTHER" id="PTHR30244:SF34">
    <property type="entry name" value="DTDP-4-AMINO-4,6-DIDEOXYGALACTOSE TRANSAMINASE"/>
    <property type="match status" value="1"/>
</dbReference>
<dbReference type="Gene3D" id="3.90.1150.10">
    <property type="entry name" value="Aspartate Aminotransferase, domain 1"/>
    <property type="match status" value="1"/>
</dbReference>
<organism evidence="13 14">
    <name type="scientific">Williamwhitmania taraxaci</name>
    <dbReference type="NCBI Taxonomy" id="1640674"/>
    <lineage>
        <taxon>Bacteria</taxon>
        <taxon>Pseudomonadati</taxon>
        <taxon>Bacteroidota</taxon>
        <taxon>Bacteroidia</taxon>
        <taxon>Bacteroidales</taxon>
        <taxon>Williamwhitmaniaceae</taxon>
        <taxon>Williamwhitmania</taxon>
    </lineage>
</organism>
<evidence type="ECO:0000256" key="10">
    <source>
        <dbReference type="PIRSR" id="PIRSR000390-1"/>
    </source>
</evidence>
<gene>
    <name evidence="13" type="ORF">SAMN05216323_100238</name>
</gene>
<sequence length="374" mass="41709">MEFIPVCEPFLNGNELKYVDDCLKTGWISSSGKYVKAFEESFAAYCGARYAVGVTNGTVALHLALVAAGVGKGDEVIMPNFTMIATAFAACYAGAIPVFVDADPQTWNIDIRKIEEKITSRTKVIMPVSIFGHPCDMDEINALAQKYKLIVIEDAAESHGAIYRGRKVGTLANITSFSFFANKNLTTGEGGMIVTDSEELYKKALYFKNMCFPLDAPRNYLHHDIGFNYRISNIHAAIGLAQVERADEYKEMRITNHMLYTEFLYGVQGITFQQSRDYVTNVFWMNSIIIDPVKYGKTRDQLIAHLNECGVDTRLLFKGMNIQPSLVSYGCDCSGDYPVTDWLSENGFYLPSGSALTRDNIESICKIIIDYKGN</sequence>
<dbReference type="SUPFAM" id="SSF53383">
    <property type="entry name" value="PLP-dependent transferases"/>
    <property type="match status" value="1"/>
</dbReference>
<keyword evidence="3" id="KW-0032">Aminotransferase</keyword>
<reference evidence="13 14" key="1">
    <citation type="submission" date="2016-09" db="EMBL/GenBank/DDBJ databases">
        <authorList>
            <person name="Capua I."/>
            <person name="De Benedictis P."/>
            <person name="Joannis T."/>
            <person name="Lombin L.H."/>
            <person name="Cattoli G."/>
        </authorList>
    </citation>
    <scope>NUCLEOTIDE SEQUENCE [LARGE SCALE GENOMIC DNA]</scope>
    <source>
        <strain evidence="13 14">A7P-90m</strain>
    </source>
</reference>
<name>A0A1G6GLM1_9BACT</name>
<dbReference type="OrthoDB" id="9810913at2"/>
<dbReference type="Pfam" id="PF01041">
    <property type="entry name" value="DegT_DnrJ_EryC1"/>
    <property type="match status" value="1"/>
</dbReference>
<comment type="cofactor">
    <cofactor evidence="1">
        <name>pyridoxal 5'-phosphate</name>
        <dbReference type="ChEBI" id="CHEBI:597326"/>
    </cofactor>
</comment>
<proteinExistence type="inferred from homology"/>
<dbReference type="STRING" id="1640674.SAMN05216323_100238"/>
<dbReference type="PANTHER" id="PTHR30244">
    <property type="entry name" value="TRANSAMINASE"/>
    <property type="match status" value="1"/>
</dbReference>
<keyword evidence="4" id="KW-0808">Transferase</keyword>
<dbReference type="GO" id="GO:0102933">
    <property type="term" value="F:GDP-4-dehydro-6-deoxy-D-mannose-4-aminotransferase activity"/>
    <property type="evidence" value="ECO:0007669"/>
    <property type="project" value="UniProtKB-EC"/>
</dbReference>
<accession>A0A1G6GLM1</accession>
<protein>
    <recommendedName>
        <fullName evidence="9">GDP-perosamine synthase</fullName>
        <ecNumber evidence="8">2.6.1.102</ecNumber>
    </recommendedName>
</protein>
<dbReference type="Gene3D" id="3.40.640.10">
    <property type="entry name" value="Type I PLP-dependent aspartate aminotransferase-like (Major domain)"/>
    <property type="match status" value="1"/>
</dbReference>
<evidence type="ECO:0000256" key="7">
    <source>
        <dbReference type="ARBA" id="ARBA00051587"/>
    </source>
</evidence>
<evidence type="ECO:0000256" key="3">
    <source>
        <dbReference type="ARBA" id="ARBA00022576"/>
    </source>
</evidence>
<evidence type="ECO:0000313" key="13">
    <source>
        <dbReference type="EMBL" id="SDB82901.1"/>
    </source>
</evidence>
<dbReference type="GO" id="GO:0030170">
    <property type="term" value="F:pyridoxal phosphate binding"/>
    <property type="evidence" value="ECO:0007669"/>
    <property type="project" value="TreeGrafter"/>
</dbReference>
<evidence type="ECO:0000256" key="8">
    <source>
        <dbReference type="ARBA" id="ARBA00066317"/>
    </source>
</evidence>
<feature type="active site" description="Proton acceptor" evidence="10">
    <location>
        <position position="183"/>
    </location>
</feature>
<dbReference type="EMBL" id="FMYP01000002">
    <property type="protein sequence ID" value="SDB82901.1"/>
    <property type="molecule type" value="Genomic_DNA"/>
</dbReference>
<dbReference type="Proteomes" id="UP000199452">
    <property type="component" value="Unassembled WGS sequence"/>
</dbReference>
<dbReference type="InterPro" id="IPR015421">
    <property type="entry name" value="PyrdxlP-dep_Trfase_major"/>
</dbReference>
<evidence type="ECO:0000256" key="1">
    <source>
        <dbReference type="ARBA" id="ARBA00001933"/>
    </source>
</evidence>
<dbReference type="InterPro" id="IPR000653">
    <property type="entry name" value="DegT/StrS_aminotransferase"/>
</dbReference>
<dbReference type="InterPro" id="IPR015424">
    <property type="entry name" value="PyrdxlP-dep_Trfase"/>
</dbReference>
<keyword evidence="5 11" id="KW-0663">Pyridoxal phosphate</keyword>